<accession>A0A1H8T439</accession>
<gene>
    <name evidence="3" type="ORF">SAMN05660991_02063</name>
</gene>
<evidence type="ECO:0000256" key="1">
    <source>
        <dbReference type="SAM" id="MobiDB-lite"/>
    </source>
</evidence>
<keyword evidence="2" id="KW-0732">Signal</keyword>
<dbReference type="RefSeq" id="WP_091942729.1">
    <property type="nucleotide sequence ID" value="NZ_FOEE01000005.1"/>
</dbReference>
<dbReference type="EMBL" id="FOEE01000005">
    <property type="protein sequence ID" value="SEO85859.1"/>
    <property type="molecule type" value="Genomic_DNA"/>
</dbReference>
<evidence type="ECO:0000256" key="2">
    <source>
        <dbReference type="SAM" id="SignalP"/>
    </source>
</evidence>
<dbReference type="AlphaFoldDB" id="A0A1H8T439"/>
<name>A0A1H8T439_9ACTN</name>
<dbReference type="PROSITE" id="PS51257">
    <property type="entry name" value="PROKAR_LIPOPROTEIN"/>
    <property type="match status" value="1"/>
</dbReference>
<evidence type="ECO:0000313" key="4">
    <source>
        <dbReference type="Proteomes" id="UP000198960"/>
    </source>
</evidence>
<reference evidence="4" key="1">
    <citation type="submission" date="2016-10" db="EMBL/GenBank/DDBJ databases">
        <authorList>
            <person name="Varghese N."/>
            <person name="Submissions S."/>
        </authorList>
    </citation>
    <scope>NUCLEOTIDE SEQUENCE [LARGE SCALE GENOMIC DNA]</scope>
    <source>
        <strain evidence="4">DSM 45413</strain>
    </source>
</reference>
<feature type="region of interest" description="Disordered" evidence="1">
    <location>
        <begin position="28"/>
        <end position="69"/>
    </location>
</feature>
<dbReference type="Proteomes" id="UP000198960">
    <property type="component" value="Unassembled WGS sequence"/>
</dbReference>
<feature type="compositionally biased region" description="Acidic residues" evidence="1">
    <location>
        <begin position="57"/>
        <end position="69"/>
    </location>
</feature>
<protein>
    <submittedName>
        <fullName evidence="3">Uncharacterized protein</fullName>
    </submittedName>
</protein>
<feature type="chain" id="PRO_5039080743" evidence="2">
    <location>
        <begin position="24"/>
        <end position="69"/>
    </location>
</feature>
<proteinExistence type="predicted"/>
<feature type="signal peptide" evidence="2">
    <location>
        <begin position="1"/>
        <end position="23"/>
    </location>
</feature>
<organism evidence="3 4">
    <name type="scientific">Trujillonella endophytica</name>
    <dbReference type="NCBI Taxonomy" id="673521"/>
    <lineage>
        <taxon>Bacteria</taxon>
        <taxon>Bacillati</taxon>
        <taxon>Actinomycetota</taxon>
        <taxon>Actinomycetes</taxon>
        <taxon>Geodermatophilales</taxon>
        <taxon>Geodermatophilaceae</taxon>
        <taxon>Trujillonella</taxon>
    </lineage>
</organism>
<sequence>MHLRRPVAAVLTALALFGGGATLTGCEAAGSDQRDGTTDDEVNQGPGPGPNYTDPEREIEEGEDHQDPD</sequence>
<evidence type="ECO:0000313" key="3">
    <source>
        <dbReference type="EMBL" id="SEO85859.1"/>
    </source>
</evidence>
<keyword evidence="4" id="KW-1185">Reference proteome</keyword>